<dbReference type="PANTHER" id="PTHR47933:SF40">
    <property type="entry name" value="PENTATRICOPEPTIDE REPEAT-CONTAINING PROTEIN 1, MITOCHONDRIAL-RELATED"/>
    <property type="match status" value="1"/>
</dbReference>
<dbReference type="InterPro" id="IPR051240">
    <property type="entry name" value="Mito_RNA-Proc/Resp"/>
</dbReference>
<comment type="caution">
    <text evidence="2">The sequence shown here is derived from an EMBL/GenBank/DDBJ whole genome shotgun (WGS) entry which is preliminary data.</text>
</comment>
<keyword evidence="3" id="KW-1185">Reference proteome</keyword>
<dbReference type="PANTHER" id="PTHR47933">
    <property type="entry name" value="PENTATRICOPEPTIDE REPEAT-CONTAINING PROTEIN 1, MITOCHONDRIAL"/>
    <property type="match status" value="1"/>
</dbReference>
<dbReference type="InterPro" id="IPR011990">
    <property type="entry name" value="TPR-like_helical_dom_sf"/>
</dbReference>
<protein>
    <submittedName>
        <fullName evidence="2">Uncharacterized protein</fullName>
    </submittedName>
</protein>
<proteinExistence type="predicted"/>
<dbReference type="Proteomes" id="UP001586593">
    <property type="component" value="Unassembled WGS sequence"/>
</dbReference>
<evidence type="ECO:0000313" key="3">
    <source>
        <dbReference type="Proteomes" id="UP001586593"/>
    </source>
</evidence>
<name>A0ABR3VX56_9PEZI</name>
<keyword evidence="1" id="KW-0677">Repeat</keyword>
<accession>A0ABR3VX56</accession>
<reference evidence="2 3" key="1">
    <citation type="journal article" date="2024" name="Commun. Biol.">
        <title>Comparative genomic analysis of thermophilic fungi reveals convergent evolutionary adaptations and gene losses.</title>
        <authorList>
            <person name="Steindorff A.S."/>
            <person name="Aguilar-Pontes M.V."/>
            <person name="Robinson A.J."/>
            <person name="Andreopoulos B."/>
            <person name="LaButti K."/>
            <person name="Kuo A."/>
            <person name="Mondo S."/>
            <person name="Riley R."/>
            <person name="Otillar R."/>
            <person name="Haridas S."/>
            <person name="Lipzen A."/>
            <person name="Grimwood J."/>
            <person name="Schmutz J."/>
            <person name="Clum A."/>
            <person name="Reid I.D."/>
            <person name="Moisan M.C."/>
            <person name="Butler G."/>
            <person name="Nguyen T.T.M."/>
            <person name="Dewar K."/>
            <person name="Conant G."/>
            <person name="Drula E."/>
            <person name="Henrissat B."/>
            <person name="Hansel C."/>
            <person name="Singer S."/>
            <person name="Hutchinson M.I."/>
            <person name="de Vries R.P."/>
            <person name="Natvig D.O."/>
            <person name="Powell A.J."/>
            <person name="Tsang A."/>
            <person name="Grigoriev I.V."/>
        </authorList>
    </citation>
    <scope>NUCLEOTIDE SEQUENCE [LARGE SCALE GENOMIC DNA]</scope>
    <source>
        <strain evidence="2 3">ATCC 24622</strain>
    </source>
</reference>
<sequence>MDLTSLTTCGVNKVAPLDGGASLRLRFALCDGLQYAHDCLRLAFFPHHAVASFSSCVPSTACPPSVIPSALHRFRSAQAEGARLPPWEDLVRAFRTFFSYKLRYNNPLNSTQAFLAVQLLRFLTEPSSEDEHQVLTLEDIRIARDAALKVPKDVSTYHLELSRNLYEEIRKRLLTGPTDAVCQSASASEGIGGEPSVEDFRFYITALTQYGGSVEAASRLAEYWQRLLDDGTMYKGAKALWVLVLRGLAAEGKEGDLMRVAEKAANLGVDYMPMFHRQQWLQSVFQDLCDTNPPKPLWDVIFEWAVLVLRKGVDDVKDMIDTMIRHNQHGKNVKPDTETINGLVRAAIERKDPYLAERFVGLGKDLGIAPDSTTYILQMDYRIDARDFSGARAVYGKLEGAAISNDEDLPVLNKYIRALCAVESPDIERILDITTSIEHRQAALEPETVVELCTLFLKTDQQYEVIDTLSLHTVRLLRQFFPETEPSDRVQLMDAFFDRKRPDMACYIFGHMRAHPNPEQRPTNEVYIRCFEGLGRCPDMESLRMVHNMLKMDTTIQMETRLYNALMLAYATSEDPSRALDFWDEITNSAEGPTYNSLAIIMSVCEKLPFGDRKAREIWNKMQRMDLEVPPFVFTAYCGAIAGQGLLEEVKKLILGMDSGVGYPPNLMTLAVVYNALPGQNLKECFEEWAKEEYPEIWKRLVSKGRKRTAEGLEMFKVSRELKA</sequence>
<evidence type="ECO:0000256" key="1">
    <source>
        <dbReference type="ARBA" id="ARBA00022737"/>
    </source>
</evidence>
<dbReference type="EMBL" id="JAZHXJ010000978">
    <property type="protein sequence ID" value="KAL1847406.1"/>
    <property type="molecule type" value="Genomic_DNA"/>
</dbReference>
<organism evidence="2 3">
    <name type="scientific">Phialemonium thermophilum</name>
    <dbReference type="NCBI Taxonomy" id="223376"/>
    <lineage>
        <taxon>Eukaryota</taxon>
        <taxon>Fungi</taxon>
        <taxon>Dikarya</taxon>
        <taxon>Ascomycota</taxon>
        <taxon>Pezizomycotina</taxon>
        <taxon>Sordariomycetes</taxon>
        <taxon>Sordariomycetidae</taxon>
        <taxon>Cephalothecales</taxon>
        <taxon>Cephalothecaceae</taxon>
        <taxon>Phialemonium</taxon>
    </lineage>
</organism>
<evidence type="ECO:0000313" key="2">
    <source>
        <dbReference type="EMBL" id="KAL1847406.1"/>
    </source>
</evidence>
<dbReference type="Gene3D" id="1.25.40.10">
    <property type="entry name" value="Tetratricopeptide repeat domain"/>
    <property type="match status" value="2"/>
</dbReference>
<gene>
    <name evidence="2" type="ORF">VTK73DRAFT_10350</name>
</gene>